<feature type="transmembrane region" description="Helical" evidence="8">
    <location>
        <begin position="41"/>
        <end position="61"/>
    </location>
</feature>
<dbReference type="EMBL" id="WBJX01000002">
    <property type="protein sequence ID" value="KAB1638157.1"/>
    <property type="molecule type" value="Genomic_DNA"/>
</dbReference>
<keyword evidence="10" id="KW-1185">Reference proteome</keyword>
<keyword evidence="3" id="KW-0813">Transport</keyword>
<proteinExistence type="inferred from homology"/>
<dbReference type="Proteomes" id="UP000490386">
    <property type="component" value="Unassembled WGS sequence"/>
</dbReference>
<keyword evidence="4 8" id="KW-1003">Cell membrane</keyword>
<protein>
    <recommendedName>
        <fullName evidence="8">Probable membrane transporter protein</fullName>
    </recommendedName>
</protein>
<evidence type="ECO:0000313" key="10">
    <source>
        <dbReference type="Proteomes" id="UP000490386"/>
    </source>
</evidence>
<feature type="transmembrane region" description="Helical" evidence="8">
    <location>
        <begin position="190"/>
        <end position="208"/>
    </location>
</feature>
<evidence type="ECO:0000313" key="9">
    <source>
        <dbReference type="EMBL" id="KAB1638157.1"/>
    </source>
</evidence>
<keyword evidence="6 8" id="KW-1133">Transmembrane helix</keyword>
<comment type="subcellular location">
    <subcellularLocation>
        <location evidence="1 8">Cell membrane</location>
        <topology evidence="1 8">Multi-pass membrane protein</topology>
    </subcellularLocation>
</comment>
<feature type="transmembrane region" description="Helical" evidence="8">
    <location>
        <begin position="162"/>
        <end position="184"/>
    </location>
</feature>
<organism evidence="9 10">
    <name type="scientific">Pseudoclavibacter terrae</name>
    <dbReference type="NCBI Taxonomy" id="1530195"/>
    <lineage>
        <taxon>Bacteria</taxon>
        <taxon>Bacillati</taxon>
        <taxon>Actinomycetota</taxon>
        <taxon>Actinomycetes</taxon>
        <taxon>Micrococcales</taxon>
        <taxon>Microbacteriaceae</taxon>
        <taxon>Pseudoclavibacter</taxon>
    </lineage>
</organism>
<evidence type="ECO:0000256" key="3">
    <source>
        <dbReference type="ARBA" id="ARBA00022448"/>
    </source>
</evidence>
<sequence length="242" mass="24865">MTPADWAALAVIFFAASCLQAGIGFGMGMLAAPFIALIDPALLPATVIIMSILLTSIVTVAEKDSLDLRGAGWALVGRVPGSVAGALLVTVMAPAVLSWVVVATVVTGVVFSLRGWAPKVTRWSQIVAGAASGVMGTTTSIGGAPMAIIWQGSDSARLRGTLSAFLLVGSIISFGLLLAFGAVAPQTWTVVLWMVPVVLLGFVASRFITPHLDKTRTKRLALGASLLGCALLVATQLVQLLG</sequence>
<dbReference type="RefSeq" id="WP_151423254.1">
    <property type="nucleotide sequence ID" value="NZ_CANKVH010000001.1"/>
</dbReference>
<feature type="transmembrane region" description="Helical" evidence="8">
    <location>
        <begin position="220"/>
        <end position="241"/>
    </location>
</feature>
<name>A0A7J5B2B2_9MICO</name>
<evidence type="ECO:0000256" key="2">
    <source>
        <dbReference type="ARBA" id="ARBA00009142"/>
    </source>
</evidence>
<dbReference type="AlphaFoldDB" id="A0A7J5B2B2"/>
<evidence type="ECO:0000256" key="7">
    <source>
        <dbReference type="ARBA" id="ARBA00023136"/>
    </source>
</evidence>
<keyword evidence="7 8" id="KW-0472">Membrane</keyword>
<dbReference type="PANTHER" id="PTHR30269:SF37">
    <property type="entry name" value="MEMBRANE TRANSPORTER PROTEIN"/>
    <property type="match status" value="1"/>
</dbReference>
<feature type="transmembrane region" description="Helical" evidence="8">
    <location>
        <begin position="82"/>
        <end position="106"/>
    </location>
</feature>
<feature type="transmembrane region" description="Helical" evidence="8">
    <location>
        <begin position="126"/>
        <end position="150"/>
    </location>
</feature>
<dbReference type="GO" id="GO:0005886">
    <property type="term" value="C:plasma membrane"/>
    <property type="evidence" value="ECO:0007669"/>
    <property type="project" value="UniProtKB-SubCell"/>
</dbReference>
<evidence type="ECO:0000256" key="1">
    <source>
        <dbReference type="ARBA" id="ARBA00004651"/>
    </source>
</evidence>
<dbReference type="Pfam" id="PF01925">
    <property type="entry name" value="TauE"/>
    <property type="match status" value="1"/>
</dbReference>
<evidence type="ECO:0000256" key="8">
    <source>
        <dbReference type="RuleBase" id="RU363041"/>
    </source>
</evidence>
<evidence type="ECO:0000256" key="6">
    <source>
        <dbReference type="ARBA" id="ARBA00022989"/>
    </source>
</evidence>
<evidence type="ECO:0000256" key="5">
    <source>
        <dbReference type="ARBA" id="ARBA00022692"/>
    </source>
</evidence>
<reference evidence="9 10" key="1">
    <citation type="submission" date="2019-09" db="EMBL/GenBank/DDBJ databases">
        <title>Phylogeny of genus Pseudoclavibacter and closely related genus.</title>
        <authorList>
            <person name="Li Y."/>
        </authorList>
    </citation>
    <scope>NUCLEOTIDE SEQUENCE [LARGE SCALE GENOMIC DNA]</scope>
    <source>
        <strain evidence="9 10">THG-MD12</strain>
    </source>
</reference>
<dbReference type="InterPro" id="IPR002781">
    <property type="entry name" value="TM_pro_TauE-like"/>
</dbReference>
<dbReference type="OrthoDB" id="5472127at2"/>
<comment type="caution">
    <text evidence="9">The sequence shown here is derived from an EMBL/GenBank/DDBJ whole genome shotgun (WGS) entry which is preliminary data.</text>
</comment>
<dbReference type="InterPro" id="IPR052017">
    <property type="entry name" value="TSUP"/>
</dbReference>
<comment type="similarity">
    <text evidence="2 8">Belongs to the 4-toluene sulfonate uptake permease (TSUP) (TC 2.A.102) family.</text>
</comment>
<evidence type="ECO:0000256" key="4">
    <source>
        <dbReference type="ARBA" id="ARBA00022475"/>
    </source>
</evidence>
<accession>A0A7J5B2B2</accession>
<gene>
    <name evidence="9" type="ORF">F8O03_07025</name>
</gene>
<dbReference type="PANTHER" id="PTHR30269">
    <property type="entry name" value="TRANSMEMBRANE PROTEIN YFCA"/>
    <property type="match status" value="1"/>
</dbReference>
<keyword evidence="5 8" id="KW-0812">Transmembrane</keyword>